<feature type="transmembrane region" description="Helical" evidence="1">
    <location>
        <begin position="34"/>
        <end position="55"/>
    </location>
</feature>
<dbReference type="Proteomes" id="UP000594261">
    <property type="component" value="Chromosome 2"/>
</dbReference>
<dbReference type="AlphaFoldDB" id="A0A7N2KW24"/>
<evidence type="ECO:0000256" key="1">
    <source>
        <dbReference type="SAM" id="Phobius"/>
    </source>
</evidence>
<reference evidence="2" key="2">
    <citation type="submission" date="2021-01" db="UniProtKB">
        <authorList>
            <consortium name="EnsemblPlants"/>
        </authorList>
    </citation>
    <scope>IDENTIFICATION</scope>
</reference>
<dbReference type="Gramene" id="QL02p049171:mrna">
    <property type="protein sequence ID" value="QL02p049171:mrna"/>
    <property type="gene ID" value="QL02p049171"/>
</dbReference>
<name>A0A7N2KW24_QUELO</name>
<dbReference type="PANTHER" id="PTHR38225">
    <property type="entry name" value="PROTEIN, PUTATIVE-RELATED"/>
    <property type="match status" value="1"/>
</dbReference>
<keyword evidence="3" id="KW-1185">Reference proteome</keyword>
<proteinExistence type="predicted"/>
<sequence length="114" mass="13404">MKERLERCCKCENGWNYVAGYDYKLKREKDMWKFFELVGLVSGTLGFTCLSEYIWRSSLRLQVPLHFSNSDTLNLWGSTGEKGSLFAYCAIFQNTYRGGARFHWYLCISQIEEL</sequence>
<dbReference type="PANTHER" id="PTHR38225:SF4">
    <property type="entry name" value="PROTEIN, PUTATIVE-RELATED"/>
    <property type="match status" value="1"/>
</dbReference>
<keyword evidence="1" id="KW-1133">Transmembrane helix</keyword>
<evidence type="ECO:0000313" key="2">
    <source>
        <dbReference type="EnsemblPlants" id="QL02p049171:mrna"/>
    </source>
</evidence>
<accession>A0A7N2KW24</accession>
<protein>
    <submittedName>
        <fullName evidence="2">Uncharacterized protein</fullName>
    </submittedName>
</protein>
<keyword evidence="1" id="KW-0812">Transmembrane</keyword>
<organism evidence="2 3">
    <name type="scientific">Quercus lobata</name>
    <name type="common">Valley oak</name>
    <dbReference type="NCBI Taxonomy" id="97700"/>
    <lineage>
        <taxon>Eukaryota</taxon>
        <taxon>Viridiplantae</taxon>
        <taxon>Streptophyta</taxon>
        <taxon>Embryophyta</taxon>
        <taxon>Tracheophyta</taxon>
        <taxon>Spermatophyta</taxon>
        <taxon>Magnoliopsida</taxon>
        <taxon>eudicotyledons</taxon>
        <taxon>Gunneridae</taxon>
        <taxon>Pentapetalae</taxon>
        <taxon>rosids</taxon>
        <taxon>fabids</taxon>
        <taxon>Fagales</taxon>
        <taxon>Fagaceae</taxon>
        <taxon>Quercus</taxon>
    </lineage>
</organism>
<reference evidence="3" key="1">
    <citation type="journal article" date="2016" name="G3 (Bethesda)">
        <title>First Draft Assembly and Annotation of the Genome of a California Endemic Oak Quercus lobata Nee (Fagaceae).</title>
        <authorList>
            <person name="Sork V.L."/>
            <person name="Fitz-Gibbon S.T."/>
            <person name="Puiu D."/>
            <person name="Crepeau M."/>
            <person name="Gugger P.F."/>
            <person name="Sherman R."/>
            <person name="Stevens K."/>
            <person name="Langley C.H."/>
            <person name="Pellegrini M."/>
            <person name="Salzberg S.L."/>
        </authorList>
    </citation>
    <scope>NUCLEOTIDE SEQUENCE [LARGE SCALE GENOMIC DNA]</scope>
    <source>
        <strain evidence="3">cv. SW786</strain>
    </source>
</reference>
<dbReference type="InParanoid" id="A0A7N2KW24"/>
<evidence type="ECO:0000313" key="3">
    <source>
        <dbReference type="Proteomes" id="UP000594261"/>
    </source>
</evidence>
<dbReference type="EnsemblPlants" id="QL02p049171:mrna">
    <property type="protein sequence ID" value="QL02p049171:mrna"/>
    <property type="gene ID" value="QL02p049171"/>
</dbReference>
<keyword evidence="1" id="KW-0472">Membrane</keyword>